<dbReference type="PANTHER" id="PTHR30302:SF1">
    <property type="entry name" value="HYDROGENASE 2 MATURATION PROTEASE"/>
    <property type="match status" value="1"/>
</dbReference>
<reference evidence="5" key="2">
    <citation type="submission" date="2021-04" db="EMBL/GenBank/DDBJ databases">
        <title>Isolation and characterization of a novel species of the genus Sulfurimonas.</title>
        <authorList>
            <person name="Fukui M."/>
        </authorList>
    </citation>
    <scope>NUCLEOTIDE SEQUENCE</scope>
    <source>
        <strain evidence="5">H1576</strain>
    </source>
</reference>
<dbReference type="Gene3D" id="3.40.50.1450">
    <property type="entry name" value="HybD-like"/>
    <property type="match status" value="1"/>
</dbReference>
<dbReference type="InterPro" id="IPR000671">
    <property type="entry name" value="Peptidase_A31"/>
</dbReference>
<evidence type="ECO:0000313" key="5">
    <source>
        <dbReference type="EMBL" id="QSZ41765.1"/>
    </source>
</evidence>
<proteinExistence type="inferred from homology"/>
<evidence type="ECO:0000313" key="6">
    <source>
        <dbReference type="Proteomes" id="UP000671852"/>
    </source>
</evidence>
<dbReference type="AlphaFoldDB" id="A0A975GCM4"/>
<sequence>MNKKQIAILSVGNILHKDEGIALYASKYLESNYSFHPSVDIIHGGVEGMSLLNIFMEYEEIIVLDVIGMEDSPGAIYQFPMDTFRGFSTDEDDNETSVLGCLNLIEHQGNALPKVSLLAIIPETIEPKIGLSDALIKTFEAYVAMLVKSLEDKGFTSDEKAEKQTIESIIASFTN</sequence>
<evidence type="ECO:0000256" key="2">
    <source>
        <dbReference type="ARBA" id="ARBA00022670"/>
    </source>
</evidence>
<dbReference type="Proteomes" id="UP000671852">
    <property type="component" value="Chromosome"/>
</dbReference>
<evidence type="ECO:0000256" key="1">
    <source>
        <dbReference type="ARBA" id="ARBA00006814"/>
    </source>
</evidence>
<dbReference type="InterPro" id="IPR023430">
    <property type="entry name" value="Pept_HybD-like_dom_sf"/>
</dbReference>
<dbReference type="KEGG" id="saqt:GJV85_06465"/>
<keyword evidence="3" id="KW-0064">Aspartyl protease</keyword>
<organism evidence="5 6">
    <name type="scientific">Sulfurimonas aquatica</name>
    <dbReference type="NCBI Taxonomy" id="2672570"/>
    <lineage>
        <taxon>Bacteria</taxon>
        <taxon>Pseudomonadati</taxon>
        <taxon>Campylobacterota</taxon>
        <taxon>Epsilonproteobacteria</taxon>
        <taxon>Campylobacterales</taxon>
        <taxon>Sulfurimonadaceae</taxon>
        <taxon>Sulfurimonas</taxon>
    </lineage>
</organism>
<keyword evidence="4" id="KW-0378">Hydrolase</keyword>
<evidence type="ECO:0000256" key="4">
    <source>
        <dbReference type="ARBA" id="ARBA00022801"/>
    </source>
</evidence>
<dbReference type="GO" id="GO:0008047">
    <property type="term" value="F:enzyme activator activity"/>
    <property type="evidence" value="ECO:0007669"/>
    <property type="project" value="InterPro"/>
</dbReference>
<dbReference type="GO" id="GO:0004190">
    <property type="term" value="F:aspartic-type endopeptidase activity"/>
    <property type="evidence" value="ECO:0007669"/>
    <property type="project" value="UniProtKB-KW"/>
</dbReference>
<dbReference type="PANTHER" id="PTHR30302">
    <property type="entry name" value="HYDROGENASE 1 MATURATION PROTEASE"/>
    <property type="match status" value="1"/>
</dbReference>
<name>A0A975GCM4_9BACT</name>
<dbReference type="SUPFAM" id="SSF53163">
    <property type="entry name" value="HybD-like"/>
    <property type="match status" value="1"/>
</dbReference>
<gene>
    <name evidence="5" type="ORF">GJV85_06465</name>
</gene>
<keyword evidence="2 5" id="KW-0645">Protease</keyword>
<protein>
    <submittedName>
        <fullName evidence="5">Hydrogenase maturation protease</fullName>
    </submittedName>
</protein>
<dbReference type="Pfam" id="PF01750">
    <property type="entry name" value="HycI"/>
    <property type="match status" value="1"/>
</dbReference>
<dbReference type="GO" id="GO:0016485">
    <property type="term" value="P:protein processing"/>
    <property type="evidence" value="ECO:0007669"/>
    <property type="project" value="TreeGrafter"/>
</dbReference>
<dbReference type="EMBL" id="CP046072">
    <property type="protein sequence ID" value="QSZ41765.1"/>
    <property type="molecule type" value="Genomic_DNA"/>
</dbReference>
<dbReference type="RefSeq" id="WP_207563049.1">
    <property type="nucleotide sequence ID" value="NZ_CP046072.1"/>
</dbReference>
<accession>A0A975GCM4</accession>
<keyword evidence="6" id="KW-1185">Reference proteome</keyword>
<reference evidence="5" key="1">
    <citation type="submission" date="2019-11" db="EMBL/GenBank/DDBJ databases">
        <authorList>
            <person name="Kojima H."/>
        </authorList>
    </citation>
    <scope>NUCLEOTIDE SEQUENCE</scope>
    <source>
        <strain evidence="5">H1576</strain>
    </source>
</reference>
<comment type="similarity">
    <text evidence="1">Belongs to the peptidase A31 family.</text>
</comment>
<dbReference type="PRINTS" id="PR00446">
    <property type="entry name" value="HYDRGNUPTAKE"/>
</dbReference>
<evidence type="ECO:0000256" key="3">
    <source>
        <dbReference type="ARBA" id="ARBA00022750"/>
    </source>
</evidence>
<dbReference type="NCBIfam" id="TIGR00072">
    <property type="entry name" value="hydrog_prot"/>
    <property type="match status" value="1"/>
</dbReference>